<dbReference type="EMBL" id="BPQB01000001">
    <property type="protein sequence ID" value="GJE84146.1"/>
    <property type="molecule type" value="Genomic_DNA"/>
</dbReference>
<reference evidence="1 2" key="1">
    <citation type="submission" date="2021-08" db="EMBL/GenBank/DDBJ databases">
        <title>Draft Genome Sequence of Phanerochaete sordida strain YK-624.</title>
        <authorList>
            <person name="Mori T."/>
            <person name="Dohra H."/>
            <person name="Suzuki T."/>
            <person name="Kawagishi H."/>
            <person name="Hirai H."/>
        </authorList>
    </citation>
    <scope>NUCLEOTIDE SEQUENCE [LARGE SCALE GENOMIC DNA]</scope>
    <source>
        <strain evidence="1 2">YK-624</strain>
    </source>
</reference>
<sequence>MSSKNLLRKLNRVLHTRHQLYTSGMRSLLSDLRRSAHDFGAVYGAVRQWWRDIGSGVEGRARLQQQCEREVQHETMRQDAIKGSSLTSSKMPPRRIWDLYSNRVLPFAVIPLRFPRPTLPWLLNEEKDLPGGLCTVSHSWVEEENRENVWTPINGSMWPVPTPRSTSLEHVRIELLNMGAEYVWLDILCLRQQGHKKDEAQRRAEWMVDVPTIGFIYTGKIGLASPRPCVIYFNGLGLPLDVSPGSVASDRHWFNRVWTMQETVHSWLPGGLTGGPVAGAGEVFSRLETLFKPQRLDIMARDIMGRKYTKELDAIAGLAYCLGCNSLPLYDETMPLEHSWQLLLKHISPISRAHISLRYPAAHTPFPILPSWDAFTATAPLGPDELHVVHLAPVDSSQLHSTEPGQYHHIARVLGPCRFSAPHSHPARGDSAPELLVSALADGVQTLGLKPLDMHGIVLRDVPYMLVYFPGEAYDWTVFMCWGVVEVMDEQSSQLPDESEIKMTAARSAVLLLTKEESAKLRGLQTGDEWERRRRLKYITGEEAVRRSRHGERYTAALEEMRASRKSFMILP</sequence>
<organism evidence="1 2">
    <name type="scientific">Phanerochaete sordida</name>
    <dbReference type="NCBI Taxonomy" id="48140"/>
    <lineage>
        <taxon>Eukaryota</taxon>
        <taxon>Fungi</taxon>
        <taxon>Dikarya</taxon>
        <taxon>Basidiomycota</taxon>
        <taxon>Agaricomycotina</taxon>
        <taxon>Agaricomycetes</taxon>
        <taxon>Polyporales</taxon>
        <taxon>Phanerochaetaceae</taxon>
        <taxon>Phanerochaete</taxon>
    </lineage>
</organism>
<dbReference type="AlphaFoldDB" id="A0A9P3L6K9"/>
<dbReference type="Proteomes" id="UP000703269">
    <property type="component" value="Unassembled WGS sequence"/>
</dbReference>
<protein>
    <recommendedName>
        <fullName evidence="3">Heterokaryon incompatibility domain-containing protein</fullName>
    </recommendedName>
</protein>
<evidence type="ECO:0000313" key="2">
    <source>
        <dbReference type="Proteomes" id="UP000703269"/>
    </source>
</evidence>
<dbReference type="OrthoDB" id="3226657at2759"/>
<proteinExistence type="predicted"/>
<gene>
    <name evidence="1" type="ORF">PsYK624_002220</name>
</gene>
<evidence type="ECO:0008006" key="3">
    <source>
        <dbReference type="Google" id="ProtNLM"/>
    </source>
</evidence>
<accession>A0A9P3L6K9</accession>
<evidence type="ECO:0000313" key="1">
    <source>
        <dbReference type="EMBL" id="GJE84146.1"/>
    </source>
</evidence>
<name>A0A9P3L6K9_9APHY</name>
<keyword evidence="2" id="KW-1185">Reference proteome</keyword>
<comment type="caution">
    <text evidence="1">The sequence shown here is derived from an EMBL/GenBank/DDBJ whole genome shotgun (WGS) entry which is preliminary data.</text>
</comment>